<evidence type="ECO:0000313" key="5">
    <source>
        <dbReference type="Proteomes" id="UP000322876"/>
    </source>
</evidence>
<dbReference type="PANTHER" id="PTHR34704">
    <property type="entry name" value="ATPASE"/>
    <property type="match status" value="1"/>
</dbReference>
<evidence type="ECO:0000259" key="1">
    <source>
        <dbReference type="Pfam" id="PF01637"/>
    </source>
</evidence>
<dbReference type="InterPro" id="IPR011579">
    <property type="entry name" value="ATPase_dom"/>
</dbReference>
<keyword evidence="4" id="KW-0067">ATP-binding</keyword>
<protein>
    <submittedName>
        <fullName evidence="4">ATP-binding protein</fullName>
    </submittedName>
</protein>
<dbReference type="AlphaFoldDB" id="A0A5A8F3P7"/>
<dbReference type="GO" id="GO:0005524">
    <property type="term" value="F:ATP binding"/>
    <property type="evidence" value="ECO:0007669"/>
    <property type="project" value="UniProtKB-KW"/>
</dbReference>
<dbReference type="InterPro" id="IPR005471">
    <property type="entry name" value="Tscrpt_reg_IclR_N"/>
</dbReference>
<dbReference type="OrthoDB" id="9813134at2"/>
<dbReference type="SUPFAM" id="SSF46785">
    <property type="entry name" value="Winged helix' DNA-binding domain"/>
    <property type="match status" value="1"/>
</dbReference>
<accession>A0A5A8F3P7</accession>
<name>A0A5A8F3P7_9BACT</name>
<dbReference type="RefSeq" id="WP_149266626.1">
    <property type="nucleotide sequence ID" value="NZ_VFJB01000006.1"/>
</dbReference>
<dbReference type="InterPro" id="IPR011335">
    <property type="entry name" value="Restrct_endonuc-II-like"/>
</dbReference>
<feature type="domain" description="DUF234" evidence="2">
    <location>
        <begin position="310"/>
        <end position="407"/>
    </location>
</feature>
<dbReference type="InterPro" id="IPR036390">
    <property type="entry name" value="WH_DNA-bd_sf"/>
</dbReference>
<dbReference type="Gene3D" id="3.40.50.300">
    <property type="entry name" value="P-loop containing nucleotide triphosphate hydrolases"/>
    <property type="match status" value="1"/>
</dbReference>
<sequence length="465" mass="54792">MFIGRDYELKKLNELYSEDKFHFVVIYGRRRVGKTALLSEFCKRKPSLFFVAEEYSDEIALKNFSRTIFAHFNLKGLGSFDSWENAFLFLGERAKENRLVVVIDEFQYLVNSNRNIPSTLQKLIDHLLKNTKLFLIVCGSYVSFMEREILGYKSPLYGRRTAQMEIIPFRFFESTQFFPKISIEEQVYIFSVFGGTPQYLVTFDPEIDLYENIKTKILDKSSYLFEEPKFLLKQELREPSIYNSILESIASGCTKLNEIATKIGIETSKTAKYLKTLIELRIVEQLKPEKIGKSSRSSIYRIKDNFFRFWYRFVFENKGLIEQDMPQYVVENKIKPYMNSYVGLIFEEIAVEYLKILNKQRKLPFIFDRIGKWWGNNPVKKREEEIDIVAYDEENLLVGECKWQNKKVDLPVLNQLIEKSALFDKPNKYYVLFSRSGFTESMIKFAMNNPSVILIGLDDMEDVRT</sequence>
<dbReference type="EMBL" id="VFJB01000006">
    <property type="protein sequence ID" value="KAA0257653.1"/>
    <property type="molecule type" value="Genomic_DNA"/>
</dbReference>
<reference evidence="4 5" key="1">
    <citation type="submission" date="2019-06" db="EMBL/GenBank/DDBJ databases">
        <title>Genomic insights into carbon and energy metabolism of Deferribacter autotrophicus revealed new metabolic traits in the phylum Deferribacteres.</title>
        <authorList>
            <person name="Slobodkin A.I."/>
            <person name="Slobodkina G.B."/>
            <person name="Allioux M."/>
            <person name="Alain K."/>
            <person name="Jebbar M."/>
            <person name="Shadrin V."/>
            <person name="Kublanov I.V."/>
            <person name="Toshchakov S.V."/>
            <person name="Bonch-Osmolovskaya E.A."/>
        </authorList>
    </citation>
    <scope>NUCLEOTIDE SEQUENCE [LARGE SCALE GENOMIC DNA]</scope>
    <source>
        <strain evidence="4 5">SL50</strain>
    </source>
</reference>
<dbReference type="Proteomes" id="UP000322876">
    <property type="component" value="Unassembled WGS sequence"/>
</dbReference>
<evidence type="ECO:0000259" key="3">
    <source>
        <dbReference type="Pfam" id="PF09339"/>
    </source>
</evidence>
<dbReference type="Pfam" id="PF03008">
    <property type="entry name" value="DUF234"/>
    <property type="match status" value="1"/>
</dbReference>
<dbReference type="InterPro" id="IPR004256">
    <property type="entry name" value="DUF234"/>
</dbReference>
<dbReference type="SUPFAM" id="SSF52980">
    <property type="entry name" value="Restriction endonuclease-like"/>
    <property type="match status" value="1"/>
</dbReference>
<dbReference type="PANTHER" id="PTHR34704:SF1">
    <property type="entry name" value="ATPASE"/>
    <property type="match status" value="1"/>
</dbReference>
<keyword evidence="4" id="KW-0547">Nucleotide-binding</keyword>
<dbReference type="Pfam" id="PF01637">
    <property type="entry name" value="ATPase_2"/>
    <property type="match status" value="1"/>
</dbReference>
<gene>
    <name evidence="4" type="ORF">FHQ18_07885</name>
</gene>
<dbReference type="GO" id="GO:0006355">
    <property type="term" value="P:regulation of DNA-templated transcription"/>
    <property type="evidence" value="ECO:0007669"/>
    <property type="project" value="InterPro"/>
</dbReference>
<dbReference type="SUPFAM" id="SSF52540">
    <property type="entry name" value="P-loop containing nucleoside triphosphate hydrolases"/>
    <property type="match status" value="1"/>
</dbReference>
<evidence type="ECO:0000259" key="2">
    <source>
        <dbReference type="Pfam" id="PF03008"/>
    </source>
</evidence>
<dbReference type="Pfam" id="PF09339">
    <property type="entry name" value="HTH_IclR"/>
    <property type="match status" value="1"/>
</dbReference>
<dbReference type="InterPro" id="IPR027417">
    <property type="entry name" value="P-loop_NTPase"/>
</dbReference>
<evidence type="ECO:0000313" key="4">
    <source>
        <dbReference type="EMBL" id="KAA0257653.1"/>
    </source>
</evidence>
<feature type="domain" description="ATPase" evidence="1">
    <location>
        <begin position="2"/>
        <end position="202"/>
    </location>
</feature>
<feature type="domain" description="HTH iclR-type" evidence="3">
    <location>
        <begin position="245"/>
        <end position="285"/>
    </location>
</feature>
<dbReference type="GO" id="GO:0003677">
    <property type="term" value="F:DNA binding"/>
    <property type="evidence" value="ECO:0007669"/>
    <property type="project" value="InterPro"/>
</dbReference>
<proteinExistence type="predicted"/>
<organism evidence="4 5">
    <name type="scientific">Deferribacter autotrophicus</name>
    <dbReference type="NCBI Taxonomy" id="500465"/>
    <lineage>
        <taxon>Bacteria</taxon>
        <taxon>Pseudomonadati</taxon>
        <taxon>Deferribacterota</taxon>
        <taxon>Deferribacteres</taxon>
        <taxon>Deferribacterales</taxon>
        <taxon>Deferribacteraceae</taxon>
        <taxon>Deferribacter</taxon>
    </lineage>
</organism>
<keyword evidence="5" id="KW-1185">Reference proteome</keyword>
<comment type="caution">
    <text evidence="4">The sequence shown here is derived from an EMBL/GenBank/DDBJ whole genome shotgun (WGS) entry which is preliminary data.</text>
</comment>